<comment type="caution">
    <text evidence="1">The sequence shown here is derived from an EMBL/GenBank/DDBJ whole genome shotgun (WGS) entry which is preliminary data.</text>
</comment>
<keyword evidence="2" id="KW-1185">Reference proteome</keyword>
<proteinExistence type="predicted"/>
<name>A0ABS2BZ49_9PSED</name>
<dbReference type="EMBL" id="JACOPV010000008">
    <property type="protein sequence ID" value="MBM5458720.1"/>
    <property type="molecule type" value="Genomic_DNA"/>
</dbReference>
<reference evidence="1 2" key="1">
    <citation type="submission" date="2020-08" db="EMBL/GenBank/DDBJ databases">
        <title>Description of novel Pseudomonas species.</title>
        <authorList>
            <person name="Duman M."/>
            <person name="Mulet M."/>
            <person name="Altun S."/>
            <person name="Saticioglu I.B."/>
            <person name="Lalucat J."/>
            <person name="Garcia-Valdes E."/>
        </authorList>
    </citation>
    <scope>NUCLEOTIDE SEQUENCE [LARGE SCALE GENOMIC DNA]</scope>
    <source>
        <strain evidence="1 2">P66</strain>
    </source>
</reference>
<sequence>MTSAPTLPTVSPQVEKSGMCACVLKQSQVDPCLDCAIADLASDDDEEIWFPAFSEADITRARHRAAAAVAKDHRSTFTATATLREVF</sequence>
<gene>
    <name evidence="1" type="ORF">H8F21_14220</name>
</gene>
<organism evidence="1 2">
    <name type="scientific">Pseudomonas arcuscaelestis</name>
    <dbReference type="NCBI Taxonomy" id="2710591"/>
    <lineage>
        <taxon>Bacteria</taxon>
        <taxon>Pseudomonadati</taxon>
        <taxon>Pseudomonadota</taxon>
        <taxon>Gammaproteobacteria</taxon>
        <taxon>Pseudomonadales</taxon>
        <taxon>Pseudomonadaceae</taxon>
        <taxon>Pseudomonas</taxon>
    </lineage>
</organism>
<dbReference type="Proteomes" id="UP000745663">
    <property type="component" value="Unassembled WGS sequence"/>
</dbReference>
<evidence type="ECO:0000313" key="1">
    <source>
        <dbReference type="EMBL" id="MBM5458720.1"/>
    </source>
</evidence>
<accession>A0ABS2BZ49</accession>
<dbReference type="RefSeq" id="WP_203584658.1">
    <property type="nucleotide sequence ID" value="NZ_JACOPV010000008.1"/>
</dbReference>
<evidence type="ECO:0000313" key="2">
    <source>
        <dbReference type="Proteomes" id="UP000745663"/>
    </source>
</evidence>
<protein>
    <submittedName>
        <fullName evidence="1">Uncharacterized protein</fullName>
    </submittedName>
</protein>